<sequence>MGRYVEFDKARYAAALKRELSQAMDKISNNVYKLMLVRLASLKIRKADEPYRNEIGRAIRMTQRRTTNRMVATFIGGGDTKPNQSFRAVYYEYGTGTRMRPPATWSPAKDPTWNPNRGGMGQPFYYRKEPWTDLGGNQHNPKFKGGNRVRIDPRRSPFGAEVTPQHWFRNSLITGTKNIDQLVLQAVKRVPITSYIKIRDLRERM</sequence>
<reference evidence="1 2" key="1">
    <citation type="submission" date="2020-09" db="EMBL/GenBank/DDBJ databases">
        <title>Characterization of Paenibacillus peoriae strain ZF390 with broad-spectrum antimicrobial activity as a potential biocontrol agent.</title>
        <authorList>
            <person name="Li L."/>
            <person name="Zhao Y."/>
            <person name="Li B."/>
            <person name="Xie X."/>
        </authorList>
    </citation>
    <scope>NUCLEOTIDE SEQUENCE [LARGE SCALE GENOMIC DNA]</scope>
    <source>
        <strain evidence="1 2">ZF390</strain>
        <plasmid evidence="1 2">pPlas1</plasmid>
    </source>
</reference>
<accession>A0A7H0YH70</accession>
<name>A0A7H0YH70_9BACL</name>
<proteinExistence type="predicted"/>
<dbReference type="AlphaFoldDB" id="A0A7H0YH70"/>
<gene>
    <name evidence="1" type="ORF">IAQ67_28340</name>
</gene>
<evidence type="ECO:0000313" key="1">
    <source>
        <dbReference type="EMBL" id="QNR70428.1"/>
    </source>
</evidence>
<evidence type="ECO:0000313" key="2">
    <source>
        <dbReference type="Proteomes" id="UP000516384"/>
    </source>
</evidence>
<organism evidence="1 2">
    <name type="scientific">Paenibacillus peoriae</name>
    <dbReference type="NCBI Taxonomy" id="59893"/>
    <lineage>
        <taxon>Bacteria</taxon>
        <taxon>Bacillati</taxon>
        <taxon>Bacillota</taxon>
        <taxon>Bacilli</taxon>
        <taxon>Bacillales</taxon>
        <taxon>Paenibacillaceae</taxon>
        <taxon>Paenibacillus</taxon>
    </lineage>
</organism>
<dbReference type="RefSeq" id="WP_190299735.1">
    <property type="nucleotide sequence ID" value="NZ_CP061173.1"/>
</dbReference>
<dbReference type="EMBL" id="CP061173">
    <property type="protein sequence ID" value="QNR70428.1"/>
    <property type="molecule type" value="Genomic_DNA"/>
</dbReference>
<protein>
    <submittedName>
        <fullName evidence="1">Uncharacterized protein</fullName>
    </submittedName>
</protein>
<keyword evidence="1" id="KW-0614">Plasmid</keyword>
<dbReference type="Proteomes" id="UP000516384">
    <property type="component" value="Plasmid pPlas1"/>
</dbReference>
<geneLocation type="plasmid" evidence="1 2">
    <name>pPlas1</name>
</geneLocation>